<dbReference type="InterPro" id="IPR039329">
    <property type="entry name" value="SIAE"/>
</dbReference>
<dbReference type="PANTHER" id="PTHR22901:SF0">
    <property type="entry name" value="SIALATE O-ACETYLESTERASE"/>
    <property type="match status" value="1"/>
</dbReference>
<dbReference type="EMBL" id="OCMT01000001">
    <property type="protein sequence ID" value="SOD12544.1"/>
    <property type="molecule type" value="Genomic_DNA"/>
</dbReference>
<dbReference type="Pfam" id="PF03629">
    <property type="entry name" value="SASA"/>
    <property type="match status" value="2"/>
</dbReference>
<dbReference type="GO" id="GO:0001681">
    <property type="term" value="F:sialate O-acetylesterase activity"/>
    <property type="evidence" value="ECO:0007669"/>
    <property type="project" value="InterPro"/>
</dbReference>
<dbReference type="SUPFAM" id="SSF52266">
    <property type="entry name" value="SGNH hydrolase"/>
    <property type="match status" value="1"/>
</dbReference>
<evidence type="ECO:0000256" key="1">
    <source>
        <dbReference type="ARBA" id="ARBA00022801"/>
    </source>
</evidence>
<dbReference type="GO" id="GO:0005975">
    <property type="term" value="P:carbohydrate metabolic process"/>
    <property type="evidence" value="ECO:0007669"/>
    <property type="project" value="InterPro"/>
</dbReference>
<dbReference type="AlphaFoldDB" id="A0A285ZSB2"/>
<dbReference type="SUPFAM" id="SSF49785">
    <property type="entry name" value="Galactose-binding domain-like"/>
    <property type="match status" value="1"/>
</dbReference>
<evidence type="ECO:0000259" key="2">
    <source>
        <dbReference type="Pfam" id="PF03629"/>
    </source>
</evidence>
<dbReference type="InterPro" id="IPR005181">
    <property type="entry name" value="SASA"/>
</dbReference>
<dbReference type="PANTHER" id="PTHR22901">
    <property type="entry name" value="SIALATE O-ACETYLESTERASE"/>
    <property type="match status" value="1"/>
</dbReference>
<organism evidence="3 4">
    <name type="scientific">Pedobacter xixiisoli</name>
    <dbReference type="NCBI Taxonomy" id="1476464"/>
    <lineage>
        <taxon>Bacteria</taxon>
        <taxon>Pseudomonadati</taxon>
        <taxon>Bacteroidota</taxon>
        <taxon>Sphingobacteriia</taxon>
        <taxon>Sphingobacteriales</taxon>
        <taxon>Sphingobacteriaceae</taxon>
        <taxon>Pedobacter</taxon>
    </lineage>
</organism>
<dbReference type="OrthoDB" id="9816001at2"/>
<reference evidence="4" key="1">
    <citation type="submission" date="2017-09" db="EMBL/GenBank/DDBJ databases">
        <authorList>
            <person name="Varghese N."/>
            <person name="Submissions S."/>
        </authorList>
    </citation>
    <scope>NUCLEOTIDE SEQUENCE [LARGE SCALE GENOMIC DNA]</scope>
    <source>
        <strain evidence="4">CGMCC 1.12803</strain>
    </source>
</reference>
<keyword evidence="1" id="KW-0378">Hydrolase</keyword>
<accession>A0A285ZSB2</accession>
<dbReference type="Gene3D" id="2.60.120.260">
    <property type="entry name" value="Galactose-binding domain-like"/>
    <property type="match status" value="1"/>
</dbReference>
<dbReference type="Gene3D" id="3.40.50.1110">
    <property type="entry name" value="SGNH hydrolase"/>
    <property type="match status" value="1"/>
</dbReference>
<dbReference type="InterPro" id="IPR036514">
    <property type="entry name" value="SGNH_hydro_sf"/>
</dbReference>
<name>A0A285ZSB2_9SPHI</name>
<protein>
    <submittedName>
        <fullName evidence="3">Sialate O-acetylesterase</fullName>
    </submittedName>
</protein>
<gene>
    <name evidence="3" type="ORF">SAMN06297358_0723</name>
</gene>
<evidence type="ECO:0000313" key="3">
    <source>
        <dbReference type="EMBL" id="SOD12544.1"/>
    </source>
</evidence>
<proteinExistence type="predicted"/>
<dbReference type="InterPro" id="IPR008979">
    <property type="entry name" value="Galactose-bd-like_sf"/>
</dbReference>
<feature type="domain" description="Sialate O-acetylesterase" evidence="2">
    <location>
        <begin position="107"/>
        <end position="211"/>
    </location>
</feature>
<sequence length="650" mass="72972">MISRTNKTIGLFFLIVFIQSSVFAAIRLPKLISSGMVLQRDKPIKIWGWADAGEKVEVLFNGKKFNANTGTGGKWQLTLPAMKAGGPETMVVKGSNVIRLEDILIGDVWLCSGQSNMELTMNTARKKYQKEIADANNNKIRQFAVKQQWSFHQQEDLEPSAWKSVTPANVLEFTAVGYFFALEVNGKYGIPIGLINNAVGGTPAEAWMSEDGLRSFPYLQKQALLYKDPNEVDKVKKTDEGRRKVWFDQVRSTDKGLATNDKWYDHKIDFSSWSSFSIPNLWSSDILSNKGGVVWFKRTILLTKEQALKPAYIELGNIDEQDSTYINGTLVGTGSNKYQPRKYNLPKGVLKEGDNIITVRVIDTEPPGGFILNKSYQLVLGEEIIPLNGLWKYKIGAEVPPLRNNTFINFSVKPTVWYNGKIAPILDYQFKGVLWYQGEANVHKAKEYHTLFPAMIKNWREKFDQGDFPFLFVQLANLGASDSLPSDDALARLREAQATALSVANTGMAVAHDIGEWDDIHPMNKKEVGRRLFRSAERVAYHAAGAFATGPVFKSMVKQDQQFLIFFDNVGSGLVSKGKELRHFAIAGEDGKFVWAKAEVKSANSVSVEFGSVKNPIYVRYAWSRNPERANLYDSNQLPVAAFRTDNLEQ</sequence>
<feature type="domain" description="Sialate O-acetylesterase" evidence="2">
    <location>
        <begin position="429"/>
        <end position="533"/>
    </location>
</feature>
<dbReference type="RefSeq" id="WP_097128789.1">
    <property type="nucleotide sequence ID" value="NZ_OCMT01000001.1"/>
</dbReference>
<keyword evidence="4" id="KW-1185">Reference proteome</keyword>
<dbReference type="Proteomes" id="UP000219281">
    <property type="component" value="Unassembled WGS sequence"/>
</dbReference>
<dbReference type="GO" id="GO:0004553">
    <property type="term" value="F:hydrolase activity, hydrolyzing O-glycosyl compounds"/>
    <property type="evidence" value="ECO:0007669"/>
    <property type="project" value="InterPro"/>
</dbReference>
<evidence type="ECO:0000313" key="4">
    <source>
        <dbReference type="Proteomes" id="UP000219281"/>
    </source>
</evidence>